<dbReference type="EMBL" id="JAPFFF010000004">
    <property type="protein sequence ID" value="KAK8891252.1"/>
    <property type="molecule type" value="Genomic_DNA"/>
</dbReference>
<accession>A0ABR2KK54</accession>
<evidence type="ECO:0000313" key="2">
    <source>
        <dbReference type="EMBL" id="KAK8891252.1"/>
    </source>
</evidence>
<protein>
    <submittedName>
        <fullName evidence="2">Uncharacterized protein</fullName>
    </submittedName>
</protein>
<proteinExistence type="predicted"/>
<evidence type="ECO:0000256" key="1">
    <source>
        <dbReference type="SAM" id="MobiDB-lite"/>
    </source>
</evidence>
<name>A0ABR2KK54_9EUKA</name>
<gene>
    <name evidence="2" type="ORF">M9Y10_028459</name>
</gene>
<sequence>MISYPISEMAQPMPSSQSHSSYGSVMRPSSLNNFHTNRFDSYKKGKESISCKKQKKSFRTAKFLFPVQLSLATRCQYLPIMPQISNPKVITNMYGPISPNNSYSMQMTPNRQIKTVHNWEHHMNNSCNEDIWNKKPNNSPKTITNDNNEQITDQKNVSSKGTFENSKSSTNFEESTNLNNENEILDLSFHESSEIDKICQINVSNVCFDIVRRGNFPSIMMKDGFVQILQ</sequence>
<keyword evidence="3" id="KW-1185">Reference proteome</keyword>
<organism evidence="2 3">
    <name type="scientific">Tritrichomonas musculus</name>
    <dbReference type="NCBI Taxonomy" id="1915356"/>
    <lineage>
        <taxon>Eukaryota</taxon>
        <taxon>Metamonada</taxon>
        <taxon>Parabasalia</taxon>
        <taxon>Tritrichomonadida</taxon>
        <taxon>Tritrichomonadidae</taxon>
        <taxon>Tritrichomonas</taxon>
    </lineage>
</organism>
<comment type="caution">
    <text evidence="2">The sequence shown here is derived from an EMBL/GenBank/DDBJ whole genome shotgun (WGS) entry which is preliminary data.</text>
</comment>
<dbReference type="Proteomes" id="UP001470230">
    <property type="component" value="Unassembled WGS sequence"/>
</dbReference>
<evidence type="ECO:0000313" key="3">
    <source>
        <dbReference type="Proteomes" id="UP001470230"/>
    </source>
</evidence>
<feature type="region of interest" description="Disordered" evidence="1">
    <location>
        <begin position="155"/>
        <end position="175"/>
    </location>
</feature>
<reference evidence="2 3" key="1">
    <citation type="submission" date="2024-04" db="EMBL/GenBank/DDBJ databases">
        <title>Tritrichomonas musculus Genome.</title>
        <authorList>
            <person name="Alves-Ferreira E."/>
            <person name="Grigg M."/>
            <person name="Lorenzi H."/>
            <person name="Galac M."/>
        </authorList>
    </citation>
    <scope>NUCLEOTIDE SEQUENCE [LARGE SCALE GENOMIC DNA]</scope>
    <source>
        <strain evidence="2 3">EAF2021</strain>
    </source>
</reference>